<evidence type="ECO:0000256" key="4">
    <source>
        <dbReference type="ARBA" id="ARBA00022692"/>
    </source>
</evidence>
<evidence type="ECO:0000256" key="7">
    <source>
        <dbReference type="ARBA" id="ARBA00023136"/>
    </source>
</evidence>
<reference evidence="10 11" key="1">
    <citation type="submission" date="2020-08" db="EMBL/GenBank/DDBJ databases">
        <title>Plant Genome Project.</title>
        <authorList>
            <person name="Zhang R.-G."/>
        </authorList>
    </citation>
    <scope>NUCLEOTIDE SEQUENCE [LARGE SCALE GENOMIC DNA]</scope>
    <source>
        <tissue evidence="10">Rhizome</tissue>
    </source>
</reference>
<keyword evidence="9" id="KW-0732">Signal</keyword>
<feature type="chain" id="PRO_5035258382" evidence="9">
    <location>
        <begin position="27"/>
        <end position="335"/>
    </location>
</feature>
<feature type="transmembrane region" description="Helical" evidence="8">
    <location>
        <begin position="246"/>
        <end position="267"/>
    </location>
</feature>
<comment type="subcellular location">
    <subcellularLocation>
        <location evidence="1 8">Membrane</location>
        <topology evidence="1 8">Multi-pass membrane protein</topology>
    </subcellularLocation>
</comment>
<keyword evidence="11" id="KW-1185">Reference proteome</keyword>
<feature type="transmembrane region" description="Helical" evidence="8">
    <location>
        <begin position="48"/>
        <end position="67"/>
    </location>
</feature>
<keyword evidence="4 8" id="KW-0812">Transmembrane</keyword>
<keyword evidence="7 8" id="KW-0472">Membrane</keyword>
<dbReference type="Proteomes" id="UP000734854">
    <property type="component" value="Unassembled WGS sequence"/>
</dbReference>
<dbReference type="PANTHER" id="PTHR11040:SF35">
    <property type="entry name" value="ZINC TRANSPORTER 5"/>
    <property type="match status" value="1"/>
</dbReference>
<feature type="transmembrane region" description="Helical" evidence="8">
    <location>
        <begin position="311"/>
        <end position="332"/>
    </location>
</feature>
<comment type="caution">
    <text evidence="8">Lacks conserved residue(s) required for the propagation of feature annotation.</text>
</comment>
<dbReference type="InterPro" id="IPR004698">
    <property type="entry name" value="Zn/Fe_permease_fun/pln"/>
</dbReference>
<protein>
    <submittedName>
        <fullName evidence="10">Uncharacterized protein</fullName>
    </submittedName>
</protein>
<feature type="transmembrane region" description="Helical" evidence="8">
    <location>
        <begin position="279"/>
        <end position="299"/>
    </location>
</feature>
<evidence type="ECO:0000313" key="11">
    <source>
        <dbReference type="Proteomes" id="UP000734854"/>
    </source>
</evidence>
<comment type="similarity">
    <text evidence="2 8">Belongs to the ZIP transporter (TC 2.A.5) family.</text>
</comment>
<dbReference type="Pfam" id="PF02535">
    <property type="entry name" value="Zip"/>
    <property type="match status" value="1"/>
</dbReference>
<evidence type="ECO:0000256" key="5">
    <source>
        <dbReference type="ARBA" id="ARBA00022989"/>
    </source>
</evidence>
<evidence type="ECO:0000256" key="8">
    <source>
        <dbReference type="RuleBase" id="RU362088"/>
    </source>
</evidence>
<evidence type="ECO:0000313" key="10">
    <source>
        <dbReference type="EMBL" id="KAG6507007.1"/>
    </source>
</evidence>
<evidence type="ECO:0000256" key="9">
    <source>
        <dbReference type="SAM" id="SignalP"/>
    </source>
</evidence>
<accession>A0A8J5LAP0</accession>
<evidence type="ECO:0000256" key="3">
    <source>
        <dbReference type="ARBA" id="ARBA00022448"/>
    </source>
</evidence>
<organism evidence="10 11">
    <name type="scientific">Zingiber officinale</name>
    <name type="common">Ginger</name>
    <name type="synonym">Amomum zingiber</name>
    <dbReference type="NCBI Taxonomy" id="94328"/>
    <lineage>
        <taxon>Eukaryota</taxon>
        <taxon>Viridiplantae</taxon>
        <taxon>Streptophyta</taxon>
        <taxon>Embryophyta</taxon>
        <taxon>Tracheophyta</taxon>
        <taxon>Spermatophyta</taxon>
        <taxon>Magnoliopsida</taxon>
        <taxon>Liliopsida</taxon>
        <taxon>Zingiberales</taxon>
        <taxon>Zingiberaceae</taxon>
        <taxon>Zingiber</taxon>
    </lineage>
</organism>
<comment type="caution">
    <text evidence="10">The sequence shown here is derived from an EMBL/GenBank/DDBJ whole genome shotgun (WGS) entry which is preliminary data.</text>
</comment>
<dbReference type="GO" id="GO:0005385">
    <property type="term" value="F:zinc ion transmembrane transporter activity"/>
    <property type="evidence" value="ECO:0007669"/>
    <property type="project" value="InterPro"/>
</dbReference>
<sequence>MRFSGHRWRLCLFLYFLLLLPLFSSGECDYGEEEGALDKKAALPLKIAAAFSILVCSAAGVLIPSLGKWIPAIRPENSPFFVVKSFAAGVILATAFIHILPDAFEGLSSPCLDPIPWQSFPFAGFAAMMAAIGTLMIDTIATGYFTRVHTQGRAAAVAESIAAGEAEKGATDIDVVDVEGMMYHMHTHTTHGHSHAVGISLGVSNSPSTLKPLLVALIFHQFLEGMGLGGCIAQARFKVRSMLTMGLFFSLTTPAGVVIGIGISSVYNENSPSSLITQGILDSVAAGILIYMALVDLLAADFMNPKVQSNVKLQVMINFALLLGAGLMSLLAKWA</sequence>
<feature type="signal peptide" evidence="9">
    <location>
        <begin position="1"/>
        <end position="26"/>
    </location>
</feature>
<dbReference type="InterPro" id="IPR003689">
    <property type="entry name" value="ZIP"/>
</dbReference>
<name>A0A8J5LAP0_ZINOF</name>
<proteinExistence type="inferred from homology"/>
<feature type="transmembrane region" description="Helical" evidence="8">
    <location>
        <begin position="120"/>
        <end position="145"/>
    </location>
</feature>
<evidence type="ECO:0000256" key="2">
    <source>
        <dbReference type="ARBA" id="ARBA00006939"/>
    </source>
</evidence>
<keyword evidence="3 8" id="KW-0813">Transport</keyword>
<dbReference type="PANTHER" id="PTHR11040">
    <property type="entry name" value="ZINC/IRON TRANSPORTER"/>
    <property type="match status" value="1"/>
</dbReference>
<dbReference type="AlphaFoldDB" id="A0A8J5LAP0"/>
<dbReference type="NCBIfam" id="TIGR00820">
    <property type="entry name" value="zip"/>
    <property type="match status" value="1"/>
</dbReference>
<evidence type="ECO:0000256" key="1">
    <source>
        <dbReference type="ARBA" id="ARBA00004141"/>
    </source>
</evidence>
<feature type="transmembrane region" description="Helical" evidence="8">
    <location>
        <begin position="79"/>
        <end position="100"/>
    </location>
</feature>
<gene>
    <name evidence="10" type="ORF">ZIOFF_032342</name>
</gene>
<keyword evidence="6 8" id="KW-0406">Ion transport</keyword>
<dbReference type="EMBL" id="JACMSC010000009">
    <property type="protein sequence ID" value="KAG6507007.1"/>
    <property type="molecule type" value="Genomic_DNA"/>
</dbReference>
<evidence type="ECO:0000256" key="6">
    <source>
        <dbReference type="ARBA" id="ARBA00023065"/>
    </source>
</evidence>
<keyword evidence="5 8" id="KW-1133">Transmembrane helix</keyword>
<dbReference type="GO" id="GO:0005886">
    <property type="term" value="C:plasma membrane"/>
    <property type="evidence" value="ECO:0007669"/>
    <property type="project" value="TreeGrafter"/>
</dbReference>